<dbReference type="EMBL" id="OW150024">
    <property type="protein sequence ID" value="CAH2031382.1"/>
    <property type="molecule type" value="Genomic_DNA"/>
</dbReference>
<organism evidence="1 2">
    <name type="scientific">Trichlorobacter ammonificans</name>
    <dbReference type="NCBI Taxonomy" id="2916410"/>
    <lineage>
        <taxon>Bacteria</taxon>
        <taxon>Pseudomonadati</taxon>
        <taxon>Thermodesulfobacteriota</taxon>
        <taxon>Desulfuromonadia</taxon>
        <taxon>Geobacterales</taxon>
        <taxon>Geobacteraceae</taxon>
        <taxon>Trichlorobacter</taxon>
    </lineage>
</organism>
<name>A0ABN8HMX6_9BACT</name>
<gene>
    <name evidence="1" type="ORF">GEAMG1_1552</name>
</gene>
<dbReference type="RefSeq" id="WP_305732209.1">
    <property type="nucleotide sequence ID" value="NZ_OW150024.1"/>
</dbReference>
<dbReference type="Gene3D" id="1.10.530.10">
    <property type="match status" value="1"/>
</dbReference>
<evidence type="ECO:0000313" key="1">
    <source>
        <dbReference type="EMBL" id="CAH2031382.1"/>
    </source>
</evidence>
<dbReference type="InterPro" id="IPR023346">
    <property type="entry name" value="Lysozyme-like_dom_sf"/>
</dbReference>
<dbReference type="CDD" id="cd00254">
    <property type="entry name" value="LT-like"/>
    <property type="match status" value="1"/>
</dbReference>
<keyword evidence="2" id="KW-1185">Reference proteome</keyword>
<reference evidence="1 2" key="1">
    <citation type="submission" date="2022-03" db="EMBL/GenBank/DDBJ databases">
        <authorList>
            <person name="Koch H."/>
        </authorList>
    </citation>
    <scope>NUCLEOTIDE SEQUENCE [LARGE SCALE GENOMIC DNA]</scope>
    <source>
        <strain evidence="1 2">G1</strain>
    </source>
</reference>
<evidence type="ECO:0008006" key="3">
    <source>
        <dbReference type="Google" id="ProtNLM"/>
    </source>
</evidence>
<sequence length="170" mass="18216">MKIIVLVGACLALPSLCGSGEYSWEIRRDTVVETRGGRREIRPRSLLSQRIESFVRRHGAAAGSKAAQMAELLSRHRHGTVLAAIAARESGFDIQARGRAGEVGAYQVRPNIWGDPGETFGTQTEKAGSILRELLAESNGSLALALERYNGRGQRAKAYASSVLALAAGI</sequence>
<protein>
    <recommendedName>
        <fullName evidence="3">Transglycosylase SLT domain-containing protein</fullName>
    </recommendedName>
</protein>
<accession>A0ABN8HMX6</accession>
<evidence type="ECO:0000313" key="2">
    <source>
        <dbReference type="Proteomes" id="UP001295463"/>
    </source>
</evidence>
<dbReference type="SUPFAM" id="SSF53955">
    <property type="entry name" value="Lysozyme-like"/>
    <property type="match status" value="1"/>
</dbReference>
<dbReference type="Proteomes" id="UP001295463">
    <property type="component" value="Chromosome"/>
</dbReference>
<proteinExistence type="predicted"/>